<accession>A0AAN7RU12</accession>
<organism evidence="1 2">
    <name type="scientific">Mycteria americana</name>
    <name type="common">Wood stork</name>
    <dbReference type="NCBI Taxonomy" id="33587"/>
    <lineage>
        <taxon>Eukaryota</taxon>
        <taxon>Metazoa</taxon>
        <taxon>Chordata</taxon>
        <taxon>Craniata</taxon>
        <taxon>Vertebrata</taxon>
        <taxon>Euteleostomi</taxon>
        <taxon>Archelosauria</taxon>
        <taxon>Archosauria</taxon>
        <taxon>Dinosauria</taxon>
        <taxon>Saurischia</taxon>
        <taxon>Theropoda</taxon>
        <taxon>Coelurosauria</taxon>
        <taxon>Aves</taxon>
        <taxon>Neognathae</taxon>
        <taxon>Neoaves</taxon>
        <taxon>Aequornithes</taxon>
        <taxon>Ciconiiformes</taxon>
        <taxon>Ciconiidae</taxon>
        <taxon>Mycteria</taxon>
    </lineage>
</organism>
<dbReference type="Proteomes" id="UP001333110">
    <property type="component" value="Unassembled WGS sequence"/>
</dbReference>
<reference evidence="1 2" key="1">
    <citation type="journal article" date="2023" name="J. Hered.">
        <title>Chromosome-level genome of the wood stork (Mycteria americana) provides insight into avian chromosome evolution.</title>
        <authorList>
            <person name="Flamio R. Jr."/>
            <person name="Ramstad K.M."/>
        </authorList>
    </citation>
    <scope>NUCLEOTIDE SEQUENCE [LARGE SCALE GENOMIC DNA]</scope>
    <source>
        <strain evidence="1">JAX WOST 10</strain>
    </source>
</reference>
<evidence type="ECO:0000313" key="1">
    <source>
        <dbReference type="EMBL" id="KAK4816425.1"/>
    </source>
</evidence>
<dbReference type="AlphaFoldDB" id="A0AAN7RU12"/>
<sequence length="194" mass="21078">MSDFDSNPFADPDLNNPFKVRLGAAGAVSLPRCRGGGRAGCADPRAARGRWGPRAFPRCVRGGRSLPREVGKGRRCRVALASGVWRAGGRWPAALEGAPLREAWGMMARRGSEKNHVAKARLEFRLASTVKNNKKGFFKCVNRKRSIRDNIGLLLDEVGHLTNGDVNKAEMFNQRPSSPLSLTMMMGPGIPGVL</sequence>
<name>A0AAN7RU12_MYCAM</name>
<evidence type="ECO:0000313" key="2">
    <source>
        <dbReference type="Proteomes" id="UP001333110"/>
    </source>
</evidence>
<dbReference type="EMBL" id="JAUNZN010000009">
    <property type="protein sequence ID" value="KAK4816425.1"/>
    <property type="molecule type" value="Genomic_DNA"/>
</dbReference>
<protein>
    <submittedName>
        <fullName evidence="1">Uncharacterized protein</fullName>
    </submittedName>
</protein>
<keyword evidence="2" id="KW-1185">Reference proteome</keyword>
<comment type="caution">
    <text evidence="1">The sequence shown here is derived from an EMBL/GenBank/DDBJ whole genome shotgun (WGS) entry which is preliminary data.</text>
</comment>
<proteinExistence type="predicted"/>
<gene>
    <name evidence="1" type="ORF">QYF61_016861</name>
</gene>